<dbReference type="Proteomes" id="UP000361468">
    <property type="component" value="Unassembled WGS sequence"/>
</dbReference>
<dbReference type="RefSeq" id="WP_150646709.1">
    <property type="nucleotide sequence ID" value="NZ_CABPSO010000021.1"/>
</dbReference>
<proteinExistence type="predicted"/>
<accession>A0ABY6WQ35</accession>
<keyword evidence="2" id="KW-1185">Reference proteome</keyword>
<dbReference type="EMBL" id="CABPSO010000021">
    <property type="protein sequence ID" value="VVE72848.1"/>
    <property type="molecule type" value="Genomic_DNA"/>
</dbReference>
<gene>
    <name evidence="1" type="ORF">PPN31119_04422</name>
</gene>
<evidence type="ECO:0000313" key="1">
    <source>
        <dbReference type="EMBL" id="VVE72848.1"/>
    </source>
</evidence>
<evidence type="ECO:0000313" key="2">
    <source>
        <dbReference type="Proteomes" id="UP000361468"/>
    </source>
</evidence>
<protein>
    <submittedName>
        <fullName evidence="1">Uncharacterized protein</fullName>
    </submittedName>
</protein>
<reference evidence="1 2" key="1">
    <citation type="submission" date="2019-08" db="EMBL/GenBank/DDBJ databases">
        <authorList>
            <person name="Peeters C."/>
        </authorList>
    </citation>
    <scope>NUCLEOTIDE SEQUENCE [LARGE SCALE GENOMIC DNA]</scope>
    <source>
        <strain evidence="1 2">LMG 31119</strain>
    </source>
</reference>
<organism evidence="1 2">
    <name type="scientific">Pandoraea pnomenusa</name>
    <dbReference type="NCBI Taxonomy" id="93220"/>
    <lineage>
        <taxon>Bacteria</taxon>
        <taxon>Pseudomonadati</taxon>
        <taxon>Pseudomonadota</taxon>
        <taxon>Betaproteobacteria</taxon>
        <taxon>Burkholderiales</taxon>
        <taxon>Burkholderiaceae</taxon>
        <taxon>Pandoraea</taxon>
    </lineage>
</organism>
<sequence length="236" mass="25884">MQRAKWLKIEVDCAHKALVAAIRAAQFDERIGHGFDLSFRDGRRLKAKFSEKIASIEIITDPFGVSTSIETTRYSSIDFQLIAFSTENGASSYLMEVNSPPRTLRTLVAALANIANGLSVSEVQLPLLEIFGLLRKNSTMARLTRVKASQLKLTPDSTAKIDVISSKNAASDLKRFFGDSAISVDKIRIEHPFGPTTHAIELSRNGLISIDDSHQDVASDFILNLLLDSYASKSVG</sequence>
<name>A0ABY6WQ35_9BURK</name>
<comment type="caution">
    <text evidence="1">The sequence shown here is derived from an EMBL/GenBank/DDBJ whole genome shotgun (WGS) entry which is preliminary data.</text>
</comment>